<dbReference type="PANTHER" id="PTHR43845">
    <property type="entry name" value="BLR5969 PROTEIN"/>
    <property type="match status" value="1"/>
</dbReference>
<comment type="caution">
    <text evidence="3">The sequence shown here is derived from an EMBL/GenBank/DDBJ whole genome shotgun (WGS) entry which is preliminary data.</text>
</comment>
<evidence type="ECO:0000259" key="2">
    <source>
        <dbReference type="Pfam" id="PF14535"/>
    </source>
</evidence>
<dbReference type="GO" id="GO:0047475">
    <property type="term" value="F:phenylacetate-CoA ligase activity"/>
    <property type="evidence" value="ECO:0007669"/>
    <property type="project" value="UniProtKB-EC"/>
</dbReference>
<dbReference type="Pfam" id="PF00501">
    <property type="entry name" value="AMP-binding"/>
    <property type="match status" value="1"/>
</dbReference>
<organism evidence="3 4">
    <name type="scientific">Candidatus Thermoflexus japonica</name>
    <dbReference type="NCBI Taxonomy" id="2035417"/>
    <lineage>
        <taxon>Bacteria</taxon>
        <taxon>Bacillati</taxon>
        <taxon>Chloroflexota</taxon>
        <taxon>Thermoflexia</taxon>
        <taxon>Thermoflexales</taxon>
        <taxon>Thermoflexaceae</taxon>
        <taxon>Thermoflexus</taxon>
    </lineage>
</organism>
<keyword evidence="3" id="KW-0436">Ligase</keyword>
<name>A0A2H5Y4D0_9CHLR</name>
<feature type="domain" description="AMP-dependent synthetase/ligase" evidence="1">
    <location>
        <begin position="157"/>
        <end position="271"/>
    </location>
</feature>
<evidence type="ECO:0000313" key="4">
    <source>
        <dbReference type="Proteomes" id="UP000236642"/>
    </source>
</evidence>
<accession>A0A2H5Y4D0</accession>
<dbReference type="InterPro" id="IPR000873">
    <property type="entry name" value="AMP-dep_synth/lig_dom"/>
</dbReference>
<sequence length="410" mass="46313">MDLLTAYREQQFPRIHKAIRRAYRNAPGFRARMEAAGLRPRDLQTPVDLSRLPVLRKDDLLQRQQADPPFGGMLMVPMERLRRIFQSPGPLYEPEPDAPDPWRWAPALQAAGFEPGDRVLIAFSYHLTPAGAMFEEALRVLGCPAIPGGIGQQELQLHALRTLRITAYIGLPSYLYNLLERAQAAGWDPQRDLPLRKAFVTAEPLPPSLRHDLQRFGLTVRQGYGTAECGCLGYECEHENGLHVPEDAYVELCDPQTGEPVPPGEIGEIVVTLFHPAYALIRFGTGDLSRWLTEPCACGRPTPRLMGILGRVGEAVKVRGMFLHPRQMEAVFARFPEVQAYQAVVDREAHVDRLTFRVVLREGVEGMEAMRARLQEAIREGLRFQAEVIFIPPEELPPESPRLVDLRRWE</sequence>
<dbReference type="Gene3D" id="3.40.50.12780">
    <property type="entry name" value="N-terminal domain of ligase-like"/>
    <property type="match status" value="1"/>
</dbReference>
<dbReference type="PANTHER" id="PTHR43845:SF1">
    <property type="entry name" value="BLR5969 PROTEIN"/>
    <property type="match status" value="1"/>
</dbReference>
<dbReference type="SUPFAM" id="SSF56801">
    <property type="entry name" value="Acetyl-CoA synthetase-like"/>
    <property type="match status" value="1"/>
</dbReference>
<reference evidence="4" key="1">
    <citation type="submission" date="2017-09" db="EMBL/GenBank/DDBJ databases">
        <title>Metaegenomics of thermophilic ammonia-oxidizing enrichment culture.</title>
        <authorList>
            <person name="Kato S."/>
            <person name="Suzuki K."/>
        </authorList>
    </citation>
    <scope>NUCLEOTIDE SEQUENCE [LARGE SCALE GENOMIC DNA]</scope>
</reference>
<dbReference type="Pfam" id="PF14535">
    <property type="entry name" value="AMP-binding_C_2"/>
    <property type="match status" value="1"/>
</dbReference>
<dbReference type="Proteomes" id="UP000236642">
    <property type="component" value="Unassembled WGS sequence"/>
</dbReference>
<evidence type="ECO:0000259" key="1">
    <source>
        <dbReference type="Pfam" id="PF00501"/>
    </source>
</evidence>
<dbReference type="InterPro" id="IPR045851">
    <property type="entry name" value="AMP-bd_C_sf"/>
</dbReference>
<dbReference type="Gene3D" id="3.30.300.30">
    <property type="match status" value="1"/>
</dbReference>
<dbReference type="EC" id="6.2.1.30" evidence="3"/>
<dbReference type="InterPro" id="IPR042099">
    <property type="entry name" value="ANL_N_sf"/>
</dbReference>
<evidence type="ECO:0000313" key="3">
    <source>
        <dbReference type="EMBL" id="GBD08311.1"/>
    </source>
</evidence>
<dbReference type="AlphaFoldDB" id="A0A2H5Y4D0"/>
<feature type="domain" description="AMP-dependent ligase C-terminal" evidence="2">
    <location>
        <begin position="320"/>
        <end position="399"/>
    </location>
</feature>
<proteinExistence type="predicted"/>
<dbReference type="InterPro" id="IPR028154">
    <property type="entry name" value="AMP-dep_Lig_C"/>
</dbReference>
<gene>
    <name evidence="3" type="primary">paaK</name>
    <name evidence="3" type="ORF">HRbin22_00545</name>
</gene>
<protein>
    <submittedName>
        <fullName evidence="3">Phenylacetate-coenzyme A ligase</fullName>
        <ecNumber evidence="3">6.2.1.30</ecNumber>
    </submittedName>
</protein>
<dbReference type="EMBL" id="BEHY01000007">
    <property type="protein sequence ID" value="GBD08311.1"/>
    <property type="molecule type" value="Genomic_DNA"/>
</dbReference>